<accession>A0A369KBU2</accession>
<name>A0A369KBU2_HYPMA</name>
<keyword evidence="2" id="KW-1185">Reference proteome</keyword>
<sequence length="612" mass="71099">MTALPHLALIRYPPRERDDPICIMWWFPDDSHFLWEDSVLVGLGRLQPAYIARLRGPCTTLVERARHDSYKEYAIAQEYAALIPRFLDRLTFLLAPFRTTQLLVREIQRMYLELQACLNWQDIYQPRMNARVTVDSKVARVIGTFTMNLGICEDLYRSGIPIFLIRPSDQINTMRIRSVVTPVHPEGFIPVEEAIRPTYRSIYRGPATDEKKYLAIRRFARRLQVYANPFNEHRVEPRAEPLPTSSALTDRKARTERYSPYAQRKKLQSDLYEPQGQNKFEDLPDPILPPAIPAWRDALRQVNQSKSNFVDPDTLGSDFGYAFPEPASFIAYEKKERRSSTLRCWLRYRDALIYRFSFEGSQARPMSGKAWRDLLGLDWFENAPSTSQSKKDDNQKTKSSSRRELLTDFLQTCLQAEGVSLDEMVRGKEAWQGKDFENLQDADFEEILWEMGELNFRQELLALDIRITNSDSSIDAIHRQELIAACFPGGQLLMAPLSEANHGLASYDGEERCRHLLALRRLMRDWPGKKPDILNVDQLRWRPRDTEDLEIAVATFYTQTFFNYFRRAPIIPRRLSHNVPGFVPPPPILEHLNPAPNTYYDMTYLLALDPTL</sequence>
<comment type="caution">
    <text evidence="1">The sequence shown here is derived from an EMBL/GenBank/DDBJ whole genome shotgun (WGS) entry which is preliminary data.</text>
</comment>
<proteinExistence type="predicted"/>
<organism evidence="1 2">
    <name type="scientific">Hypsizygus marmoreus</name>
    <name type="common">White beech mushroom</name>
    <name type="synonym">Agaricus marmoreus</name>
    <dbReference type="NCBI Taxonomy" id="39966"/>
    <lineage>
        <taxon>Eukaryota</taxon>
        <taxon>Fungi</taxon>
        <taxon>Dikarya</taxon>
        <taxon>Basidiomycota</taxon>
        <taxon>Agaricomycotina</taxon>
        <taxon>Agaricomycetes</taxon>
        <taxon>Agaricomycetidae</taxon>
        <taxon>Agaricales</taxon>
        <taxon>Tricholomatineae</taxon>
        <taxon>Lyophyllaceae</taxon>
        <taxon>Hypsizygus</taxon>
    </lineage>
</organism>
<dbReference type="EMBL" id="LUEZ02000005">
    <property type="protein sequence ID" value="RDB30337.1"/>
    <property type="molecule type" value="Genomic_DNA"/>
</dbReference>
<dbReference type="InParanoid" id="A0A369KBU2"/>
<dbReference type="Proteomes" id="UP000076154">
    <property type="component" value="Unassembled WGS sequence"/>
</dbReference>
<protein>
    <submittedName>
        <fullName evidence="1">Uncharacterized protein</fullName>
    </submittedName>
</protein>
<dbReference type="AlphaFoldDB" id="A0A369KBU2"/>
<reference evidence="1" key="1">
    <citation type="submission" date="2018-04" db="EMBL/GenBank/DDBJ databases">
        <title>Whole genome sequencing of Hypsizygus marmoreus.</title>
        <authorList>
            <person name="Choi I.-G."/>
            <person name="Min B."/>
            <person name="Kim J.-G."/>
            <person name="Kim S."/>
            <person name="Oh Y.-L."/>
            <person name="Kong W.-S."/>
            <person name="Park H."/>
            <person name="Jeong J."/>
            <person name="Song E.-S."/>
        </authorList>
    </citation>
    <scope>NUCLEOTIDE SEQUENCE [LARGE SCALE GENOMIC DNA]</scope>
    <source>
        <strain evidence="1">51987-8</strain>
    </source>
</reference>
<gene>
    <name evidence="1" type="ORF">Hypma_007053</name>
</gene>
<dbReference type="OrthoDB" id="2634326at2759"/>
<evidence type="ECO:0000313" key="2">
    <source>
        <dbReference type="Proteomes" id="UP000076154"/>
    </source>
</evidence>
<evidence type="ECO:0000313" key="1">
    <source>
        <dbReference type="EMBL" id="RDB30337.1"/>
    </source>
</evidence>